<feature type="domain" description="DNA polymerase III beta sliding clamp N-terminal" evidence="9">
    <location>
        <begin position="21"/>
        <end position="139"/>
    </location>
</feature>
<dbReference type="PANTHER" id="PTHR30478">
    <property type="entry name" value="DNA POLYMERASE III SUBUNIT BETA"/>
    <property type="match status" value="1"/>
</dbReference>
<keyword evidence="6" id="KW-0235">DNA replication</keyword>
<dbReference type="InterPro" id="IPR001001">
    <property type="entry name" value="DNA_polIII_beta"/>
</dbReference>
<dbReference type="CDD" id="cd00140">
    <property type="entry name" value="beta_clamp"/>
    <property type="match status" value="1"/>
</dbReference>
<dbReference type="Gene3D" id="3.70.10.10">
    <property type="match status" value="1"/>
</dbReference>
<sequence length="385" mass="41225">MATALATHPTSNSALVASTPQFTVNRTDLVRELGLALGAVERRTTIPILGNVKLEASDFGHLAITATDLDIGLSCQCPATVRVPGVATLPAKRLLDYVRLLPDGEVNVKFTENQWATITAGRSKTRIAGMSAESFPEIPKPRETACSIPLKTIQRMIQQTAYAISTEESRFTLNGALFEMGTGTLRMIATDGHRLTLANGTGEVRLEGKNLIPRKALVELLRLAGVVAPDATAEFSTDENHIFFTIGDRILQSRRPTGNFPDYSRVVPASFQGTATVNRLQLRDALNRVRGFSDERSRAIRVVISDGQVAASASAMETGESEDSVPAEVTGAVTIGFNADYLIDFLGATDAEHVVLSFGGDKAAIQLTPAGADSECLCVVMPLRI</sequence>
<organism evidence="12">
    <name type="scientific">uncultured Caudovirales phage</name>
    <dbReference type="NCBI Taxonomy" id="2100421"/>
    <lineage>
        <taxon>Viruses</taxon>
        <taxon>Duplodnaviria</taxon>
        <taxon>Heunggongvirae</taxon>
        <taxon>Uroviricota</taxon>
        <taxon>Caudoviricetes</taxon>
        <taxon>Peduoviridae</taxon>
        <taxon>Maltschvirus</taxon>
        <taxon>Maltschvirus maltsch</taxon>
    </lineage>
</organism>
<evidence type="ECO:0000256" key="2">
    <source>
        <dbReference type="ARBA" id="ARBA00010752"/>
    </source>
</evidence>
<evidence type="ECO:0000256" key="7">
    <source>
        <dbReference type="ARBA" id="ARBA00022932"/>
    </source>
</evidence>
<keyword evidence="8" id="KW-0238">DNA-binding</keyword>
<comment type="similarity">
    <text evidence="2">Belongs to the beta sliding clamp family.</text>
</comment>
<protein>
    <submittedName>
        <fullName evidence="12">DnaN DNA polymerase sliding clamp subunit (PCNA homolog)</fullName>
    </submittedName>
</protein>
<keyword evidence="3" id="KW-0963">Cytoplasm</keyword>
<dbReference type="Pfam" id="PF02768">
    <property type="entry name" value="DNA_pol3_beta_3"/>
    <property type="match status" value="1"/>
</dbReference>
<dbReference type="SUPFAM" id="SSF55979">
    <property type="entry name" value="DNA clamp"/>
    <property type="match status" value="3"/>
</dbReference>
<evidence type="ECO:0000259" key="10">
    <source>
        <dbReference type="Pfam" id="PF02767"/>
    </source>
</evidence>
<feature type="domain" description="DNA polymerase III beta sliding clamp central" evidence="10">
    <location>
        <begin position="148"/>
        <end position="262"/>
    </location>
</feature>
<dbReference type="GO" id="GO:0008408">
    <property type="term" value="F:3'-5' exonuclease activity"/>
    <property type="evidence" value="ECO:0007669"/>
    <property type="project" value="InterPro"/>
</dbReference>
<dbReference type="NCBIfam" id="TIGR00663">
    <property type="entry name" value="dnan"/>
    <property type="match status" value="1"/>
</dbReference>
<evidence type="ECO:0000256" key="6">
    <source>
        <dbReference type="ARBA" id="ARBA00022705"/>
    </source>
</evidence>
<dbReference type="EMBL" id="LR796251">
    <property type="protein sequence ID" value="CAB4130513.1"/>
    <property type="molecule type" value="Genomic_DNA"/>
</dbReference>
<proteinExistence type="inferred from homology"/>
<dbReference type="InterPro" id="IPR022635">
    <property type="entry name" value="DNA_polIII_beta_C"/>
</dbReference>
<dbReference type="Gene3D" id="3.10.150.10">
    <property type="entry name" value="DNA Polymerase III, subunit A, domain 2"/>
    <property type="match status" value="1"/>
</dbReference>
<dbReference type="GO" id="GO:0003887">
    <property type="term" value="F:DNA-directed DNA polymerase activity"/>
    <property type="evidence" value="ECO:0007669"/>
    <property type="project" value="UniProtKB-KW"/>
</dbReference>
<name>A0A6J5LB46_9CAUD</name>
<feature type="domain" description="DNA polymerase III beta sliding clamp C-terminal" evidence="11">
    <location>
        <begin position="265"/>
        <end position="384"/>
    </location>
</feature>
<dbReference type="Pfam" id="PF00712">
    <property type="entry name" value="DNA_pol3_beta"/>
    <property type="match status" value="1"/>
</dbReference>
<evidence type="ECO:0000256" key="5">
    <source>
        <dbReference type="ARBA" id="ARBA00022695"/>
    </source>
</evidence>
<evidence type="ECO:0000259" key="9">
    <source>
        <dbReference type="Pfam" id="PF00712"/>
    </source>
</evidence>
<keyword evidence="7" id="KW-0239">DNA-directed DNA polymerase</keyword>
<evidence type="ECO:0000256" key="4">
    <source>
        <dbReference type="ARBA" id="ARBA00022679"/>
    </source>
</evidence>
<evidence type="ECO:0000313" key="12">
    <source>
        <dbReference type="EMBL" id="CAB4130513.1"/>
    </source>
</evidence>
<accession>A0A6J5LB46</accession>
<dbReference type="InterPro" id="IPR022634">
    <property type="entry name" value="DNA_polIII_beta_N"/>
</dbReference>
<evidence type="ECO:0000259" key="11">
    <source>
        <dbReference type="Pfam" id="PF02768"/>
    </source>
</evidence>
<reference evidence="12" key="1">
    <citation type="submission" date="2020-04" db="EMBL/GenBank/DDBJ databases">
        <authorList>
            <person name="Chiriac C."/>
            <person name="Salcher M."/>
            <person name="Ghai R."/>
            <person name="Kavagutti S V."/>
        </authorList>
    </citation>
    <scope>NUCLEOTIDE SEQUENCE</scope>
</reference>
<evidence type="ECO:0000256" key="1">
    <source>
        <dbReference type="ARBA" id="ARBA00004496"/>
    </source>
</evidence>
<dbReference type="SMART" id="SM00480">
    <property type="entry name" value="POL3Bc"/>
    <property type="match status" value="1"/>
</dbReference>
<dbReference type="PIRSF" id="PIRSF000804">
    <property type="entry name" value="DNA_pol_III_b"/>
    <property type="match status" value="1"/>
</dbReference>
<dbReference type="GO" id="GO:0003677">
    <property type="term" value="F:DNA binding"/>
    <property type="evidence" value="ECO:0007669"/>
    <property type="project" value="UniProtKB-KW"/>
</dbReference>
<dbReference type="GO" id="GO:0009360">
    <property type="term" value="C:DNA polymerase III complex"/>
    <property type="evidence" value="ECO:0007669"/>
    <property type="project" value="InterPro"/>
</dbReference>
<dbReference type="InterPro" id="IPR046938">
    <property type="entry name" value="DNA_clamp_sf"/>
</dbReference>
<dbReference type="Pfam" id="PF02767">
    <property type="entry name" value="DNA_pol3_beta_2"/>
    <property type="match status" value="1"/>
</dbReference>
<evidence type="ECO:0000256" key="8">
    <source>
        <dbReference type="ARBA" id="ARBA00023125"/>
    </source>
</evidence>
<keyword evidence="5" id="KW-0548">Nucleotidyltransferase</keyword>
<comment type="subcellular location">
    <subcellularLocation>
        <location evidence="1">Cytoplasm</location>
    </subcellularLocation>
</comment>
<dbReference type="PANTHER" id="PTHR30478:SF0">
    <property type="entry name" value="BETA SLIDING CLAMP"/>
    <property type="match status" value="1"/>
</dbReference>
<dbReference type="InterPro" id="IPR022637">
    <property type="entry name" value="DNA_polIII_beta_cen"/>
</dbReference>
<gene>
    <name evidence="12" type="ORF">UFOVP130_9</name>
</gene>
<evidence type="ECO:0000256" key="3">
    <source>
        <dbReference type="ARBA" id="ARBA00022490"/>
    </source>
</evidence>
<dbReference type="GO" id="GO:0006271">
    <property type="term" value="P:DNA strand elongation involved in DNA replication"/>
    <property type="evidence" value="ECO:0007669"/>
    <property type="project" value="TreeGrafter"/>
</dbReference>
<keyword evidence="4" id="KW-0808">Transferase</keyword>